<dbReference type="Proteomes" id="UP000036471">
    <property type="component" value="Unassembled WGS sequence"/>
</dbReference>
<reference evidence="2 3" key="1">
    <citation type="submission" date="2014-11" db="EMBL/GenBank/DDBJ databases">
        <title>Comparative genomics of Methylobacterium species.</title>
        <authorList>
            <person name="Chaudhry V."/>
            <person name="Patil P.B."/>
        </authorList>
    </citation>
    <scope>NUCLEOTIDE SEQUENCE [LARGE SCALE GENOMIC DNA]</scope>
    <source>
        <strain evidence="2 3">SE3.6</strain>
    </source>
</reference>
<sequence length="173" mass="19094">MGGQLSPPLRDDMAALQKHSADLFHQRRALAHELVTDPVQGLDVELRLGLERHEPRRWAGGRLGDGFGVAVVVLLRLDVRAHIFRQHQANRVSLLHQGSAHVVRTAACLHRHDAPRQLRPEGDHRLASHPAAQHDSPGRVQADEAAAVLAQIDPQHRDRHRSAPSLISATLQA</sequence>
<feature type="region of interest" description="Disordered" evidence="1">
    <location>
        <begin position="153"/>
        <end position="173"/>
    </location>
</feature>
<keyword evidence="3" id="KW-1185">Reference proteome</keyword>
<protein>
    <submittedName>
        <fullName evidence="2">Uncharacterized protein</fullName>
    </submittedName>
</protein>
<name>A0ABR5H8G5_9HYPH</name>
<comment type="caution">
    <text evidence="2">The sequence shown here is derived from an EMBL/GenBank/DDBJ whole genome shotgun (WGS) entry which is preliminary data.</text>
</comment>
<proteinExistence type="predicted"/>
<organism evidence="2 3">
    <name type="scientific">Methylobacterium indicum</name>
    <dbReference type="NCBI Taxonomy" id="1775910"/>
    <lineage>
        <taxon>Bacteria</taxon>
        <taxon>Pseudomonadati</taxon>
        <taxon>Pseudomonadota</taxon>
        <taxon>Alphaproteobacteria</taxon>
        <taxon>Hyphomicrobiales</taxon>
        <taxon>Methylobacteriaceae</taxon>
        <taxon>Methylobacterium</taxon>
    </lineage>
</organism>
<evidence type="ECO:0000313" key="2">
    <source>
        <dbReference type="EMBL" id="KMO20914.1"/>
    </source>
</evidence>
<evidence type="ECO:0000256" key="1">
    <source>
        <dbReference type="SAM" id="MobiDB-lite"/>
    </source>
</evidence>
<accession>A0ABR5H8G5</accession>
<evidence type="ECO:0000313" key="3">
    <source>
        <dbReference type="Proteomes" id="UP000036471"/>
    </source>
</evidence>
<dbReference type="EMBL" id="JTHG01000161">
    <property type="protein sequence ID" value="KMO20914.1"/>
    <property type="molecule type" value="Genomic_DNA"/>
</dbReference>
<gene>
    <name evidence="2" type="ORF">QR79_17460</name>
</gene>